<dbReference type="SUPFAM" id="SSF110849">
    <property type="entry name" value="ParB/Sulfiredoxin"/>
    <property type="match status" value="1"/>
</dbReference>
<evidence type="ECO:0000256" key="1">
    <source>
        <dbReference type="ARBA" id="ARBA00022829"/>
    </source>
</evidence>
<organism evidence="4 5">
    <name type="scientific">Mycolicibacterium gilvum</name>
    <dbReference type="NCBI Taxonomy" id="1804"/>
    <lineage>
        <taxon>Bacteria</taxon>
        <taxon>Bacillati</taxon>
        <taxon>Actinomycetota</taxon>
        <taxon>Actinomycetes</taxon>
        <taxon>Mycobacteriales</taxon>
        <taxon>Mycobacteriaceae</taxon>
        <taxon>Mycolicibacterium</taxon>
    </lineage>
</organism>
<gene>
    <name evidence="4" type="primary">parB_2</name>
    <name evidence="4" type="ORF">NCTC10742_05940</name>
</gene>
<dbReference type="SMART" id="SM00470">
    <property type="entry name" value="ParB"/>
    <property type="match status" value="1"/>
</dbReference>
<feature type="domain" description="ParB-like N-terminal" evidence="3">
    <location>
        <begin position="34"/>
        <end position="134"/>
    </location>
</feature>
<dbReference type="AlphaFoldDB" id="A0A379MM97"/>
<feature type="compositionally biased region" description="Basic and acidic residues" evidence="2">
    <location>
        <begin position="220"/>
        <end position="230"/>
    </location>
</feature>
<dbReference type="InterPro" id="IPR041468">
    <property type="entry name" value="HTH_ParB/Spo0J"/>
</dbReference>
<accession>A0A379MM97</accession>
<feature type="region of interest" description="Disordered" evidence="2">
    <location>
        <begin position="1"/>
        <end position="49"/>
    </location>
</feature>
<dbReference type="SUPFAM" id="SSF109709">
    <property type="entry name" value="KorB DNA-binding domain-like"/>
    <property type="match status" value="1"/>
</dbReference>
<keyword evidence="1" id="KW-0159">Chromosome partition</keyword>
<dbReference type="PANTHER" id="PTHR33375">
    <property type="entry name" value="CHROMOSOME-PARTITIONING PROTEIN PARB-RELATED"/>
    <property type="match status" value="1"/>
</dbReference>
<dbReference type="Proteomes" id="UP000254291">
    <property type="component" value="Unassembled WGS sequence"/>
</dbReference>
<name>A0A379MM97_9MYCO</name>
<dbReference type="PANTHER" id="PTHR33375:SF1">
    <property type="entry name" value="CHROMOSOME-PARTITIONING PROTEIN PARB-RELATED"/>
    <property type="match status" value="1"/>
</dbReference>
<sequence length="278" mass="30274">MARGQRTNLADLAGAVGDKSPVDTSHPKPDEAGRSVPLTDLTANPRNPRDDVGDLADLASITDIQLQPALVVSKAAYLKLYPDDPITTRYVVINGCRRLAAAHKYGRSDLAIVVNDGVARDRITLISACIAENVDRQDFDVIEEARAVEALIAECGRAVDAANRLHKTEAWVSQRRALLKLAPELQTALRRGELAIRDARQLARVPLAEQVARWQATLDRNNDGGTENRQRPPSRSRVIASALADFDTEPDQLAHALRTYLGADGVDKLMVLLRGLGN</sequence>
<feature type="region of interest" description="Disordered" evidence="2">
    <location>
        <begin position="216"/>
        <end position="236"/>
    </location>
</feature>
<dbReference type="Gene3D" id="1.10.10.2830">
    <property type="match status" value="1"/>
</dbReference>
<reference evidence="4 5" key="1">
    <citation type="submission" date="2018-06" db="EMBL/GenBank/DDBJ databases">
        <authorList>
            <consortium name="Pathogen Informatics"/>
            <person name="Doyle S."/>
        </authorList>
    </citation>
    <scope>NUCLEOTIDE SEQUENCE [LARGE SCALE GENOMIC DNA]</scope>
    <source>
        <strain evidence="4 5">NCTC10742</strain>
    </source>
</reference>
<protein>
    <submittedName>
        <fullName evidence="4">Putative plasmid partitioning protein</fullName>
    </submittedName>
</protein>
<dbReference type="GO" id="GO:0007059">
    <property type="term" value="P:chromosome segregation"/>
    <property type="evidence" value="ECO:0007669"/>
    <property type="project" value="UniProtKB-KW"/>
</dbReference>
<dbReference type="Pfam" id="PF02195">
    <property type="entry name" value="ParB_N"/>
    <property type="match status" value="1"/>
</dbReference>
<dbReference type="GO" id="GO:0005694">
    <property type="term" value="C:chromosome"/>
    <property type="evidence" value="ECO:0007669"/>
    <property type="project" value="TreeGrafter"/>
</dbReference>
<dbReference type="InterPro" id="IPR003115">
    <property type="entry name" value="ParB_N"/>
</dbReference>
<dbReference type="RefSeq" id="WP_115329203.1">
    <property type="nucleotide sequence ID" value="NZ_JACKST010000169.1"/>
</dbReference>
<evidence type="ECO:0000313" key="5">
    <source>
        <dbReference type="Proteomes" id="UP000254291"/>
    </source>
</evidence>
<evidence type="ECO:0000313" key="4">
    <source>
        <dbReference type="EMBL" id="SUE32576.1"/>
    </source>
</evidence>
<dbReference type="InterPro" id="IPR050336">
    <property type="entry name" value="Chromosome_partition/occlusion"/>
</dbReference>
<dbReference type="InterPro" id="IPR036086">
    <property type="entry name" value="ParB/Sulfiredoxin_sf"/>
</dbReference>
<dbReference type="EMBL" id="UGQM01000005">
    <property type="protein sequence ID" value="SUE32576.1"/>
    <property type="molecule type" value="Genomic_DNA"/>
</dbReference>
<evidence type="ECO:0000259" key="3">
    <source>
        <dbReference type="SMART" id="SM00470"/>
    </source>
</evidence>
<evidence type="ECO:0000256" key="2">
    <source>
        <dbReference type="SAM" id="MobiDB-lite"/>
    </source>
</evidence>
<proteinExistence type="predicted"/>
<dbReference type="Pfam" id="PF17762">
    <property type="entry name" value="HTH_ParB"/>
    <property type="match status" value="1"/>
</dbReference>
<dbReference type="GO" id="GO:0045881">
    <property type="term" value="P:positive regulation of sporulation resulting in formation of a cellular spore"/>
    <property type="evidence" value="ECO:0007669"/>
    <property type="project" value="TreeGrafter"/>
</dbReference>